<organism evidence="2">
    <name type="scientific">Sipha flava</name>
    <name type="common">yellow sugarcane aphid</name>
    <dbReference type="NCBI Taxonomy" id="143950"/>
    <lineage>
        <taxon>Eukaryota</taxon>
        <taxon>Metazoa</taxon>
        <taxon>Ecdysozoa</taxon>
        <taxon>Arthropoda</taxon>
        <taxon>Hexapoda</taxon>
        <taxon>Insecta</taxon>
        <taxon>Pterygota</taxon>
        <taxon>Neoptera</taxon>
        <taxon>Paraneoptera</taxon>
        <taxon>Hemiptera</taxon>
        <taxon>Sternorrhyncha</taxon>
        <taxon>Aphidomorpha</taxon>
        <taxon>Aphidoidea</taxon>
        <taxon>Aphididae</taxon>
        <taxon>Sipha</taxon>
    </lineage>
</organism>
<dbReference type="EMBL" id="GGMS01003541">
    <property type="protein sequence ID" value="MBY72744.1"/>
    <property type="molecule type" value="Transcribed_RNA"/>
</dbReference>
<reference evidence="2" key="1">
    <citation type="submission" date="2018-04" db="EMBL/GenBank/DDBJ databases">
        <title>Transcriptome assembly of Sipha flava.</title>
        <authorList>
            <person name="Scully E.D."/>
            <person name="Geib S.M."/>
            <person name="Palmer N.A."/>
            <person name="Koch K."/>
            <person name="Bradshaw J."/>
            <person name="Heng-Moss T."/>
            <person name="Sarath G."/>
        </authorList>
    </citation>
    <scope>NUCLEOTIDE SEQUENCE</scope>
</reference>
<name>A0A2S2Q4U8_9HEMI</name>
<proteinExistence type="predicted"/>
<feature type="signal peptide" evidence="1">
    <location>
        <begin position="1"/>
        <end position="32"/>
    </location>
</feature>
<accession>A0A2S2Q4U8</accession>
<evidence type="ECO:0008006" key="3">
    <source>
        <dbReference type="Google" id="ProtNLM"/>
    </source>
</evidence>
<feature type="chain" id="PRO_5015391569" description="Secreted protein" evidence="1">
    <location>
        <begin position="33"/>
        <end position="100"/>
    </location>
</feature>
<evidence type="ECO:0000256" key="1">
    <source>
        <dbReference type="SAM" id="SignalP"/>
    </source>
</evidence>
<keyword evidence="1" id="KW-0732">Signal</keyword>
<dbReference type="AlphaFoldDB" id="A0A2S2Q4U8"/>
<evidence type="ECO:0000313" key="2">
    <source>
        <dbReference type="EMBL" id="MBY72744.1"/>
    </source>
</evidence>
<gene>
    <name evidence="2" type="ORF">g.136011</name>
</gene>
<protein>
    <recommendedName>
        <fullName evidence="3">Secreted protein</fullName>
    </recommendedName>
</protein>
<sequence>MFKNIGITSVRVCVCICVCLCVCVCMLCVCMCACVSSNSTYEERIQTSSNLQTRCSEFLFRKQAGIVLSNLRHFYNMKFGSSCLCLRIFVFWIRLSFIAW</sequence>